<accession>A0ACC6V1U2</accession>
<evidence type="ECO:0000313" key="2">
    <source>
        <dbReference type="Proteomes" id="UP000033636"/>
    </source>
</evidence>
<organism evidence="1 2">
    <name type="scientific">Thermoproteus sp. AZ2</name>
    <dbReference type="NCBI Taxonomy" id="1609232"/>
    <lineage>
        <taxon>Archaea</taxon>
        <taxon>Thermoproteota</taxon>
        <taxon>Thermoprotei</taxon>
        <taxon>Thermoproteales</taxon>
        <taxon>Thermoproteaceae</taxon>
        <taxon>Thermoproteus</taxon>
    </lineage>
</organism>
<name>A0ACC6V1U2_9CREN</name>
<comment type="caution">
    <text evidence="1">The sequence shown here is derived from an EMBL/GenBank/DDBJ whole genome shotgun (WGS) entry which is preliminary data.</text>
</comment>
<protein>
    <submittedName>
        <fullName evidence="1">Uncharacterized protein</fullName>
    </submittedName>
</protein>
<sequence>MALFSIFFLLQFIFREFLFYVAPFMPSTGINMVDLELVGTFAVFGLEVVVPFLLYMTDIPLRTAYLAFVTAMLWGGTALGYLYPIYSSTPFWALASLTLAAFTALSLIIMVYELKASSAPLAPLVALQMASLTLYVADVATEYFGLPLGGLSPFFVYPMLLLAGLGGITTAGYSIYLLTRGFNKKTAAAYAAAAVIGFATAYPLYQLTLYNSFMAHIMSMVFAMGLGVLAPPVSMPAAAAFMGLYIYAIIALAAYGVLARSPLHYAMAAATLIYLTTAFAQHAVVVIFASVIAAANALAYIGRGWAK</sequence>
<evidence type="ECO:0000313" key="1">
    <source>
        <dbReference type="EMBL" id="MFB6490970.1"/>
    </source>
</evidence>
<gene>
    <name evidence="1" type="ORF">TU35_006980</name>
</gene>
<reference evidence="1" key="1">
    <citation type="submission" date="2024-07" db="EMBL/GenBank/DDBJ databases">
        <title>Metagenome and Metagenome-Assembled Genomes of Archaea from a hot spring from the geothermal field of Los Azufres, Mexico.</title>
        <authorList>
            <person name="Marin-Paredes R."/>
            <person name="Martinez-Romero E."/>
            <person name="Servin-Garciduenas L.E."/>
        </authorList>
    </citation>
    <scope>NUCLEOTIDE SEQUENCE</scope>
</reference>
<dbReference type="Proteomes" id="UP000033636">
    <property type="component" value="Unassembled WGS sequence"/>
</dbReference>
<dbReference type="EMBL" id="JZWT02000017">
    <property type="protein sequence ID" value="MFB6490970.1"/>
    <property type="molecule type" value="Genomic_DNA"/>
</dbReference>
<proteinExistence type="predicted"/>